<name>K6UJU5_PLACD</name>
<reference evidence="3 4" key="1">
    <citation type="journal article" date="2012" name="Nat. Genet.">
        <title>Plasmodium cynomolgi genome sequences provide insight into Plasmodium vivax and the monkey malaria clade.</title>
        <authorList>
            <person name="Tachibana S."/>
            <person name="Sullivan S.A."/>
            <person name="Kawai S."/>
            <person name="Nakamura S."/>
            <person name="Kim H.R."/>
            <person name="Goto N."/>
            <person name="Arisue N."/>
            <person name="Palacpac N.M.Q."/>
            <person name="Honma H."/>
            <person name="Yagi M."/>
            <person name="Tougan T."/>
            <person name="Katakai Y."/>
            <person name="Kaneko O."/>
            <person name="Mita T."/>
            <person name="Kita K."/>
            <person name="Yasutomi Y."/>
            <person name="Sutton P.L."/>
            <person name="Shakhbatyan R."/>
            <person name="Horii T."/>
            <person name="Yasunaga T."/>
            <person name="Barnwell J.W."/>
            <person name="Escalante A.A."/>
            <person name="Carlton J.M."/>
            <person name="Tanabe K."/>
        </authorList>
    </citation>
    <scope>NUCLEOTIDE SEQUENCE [LARGE SCALE GENOMIC DNA]</scope>
    <source>
        <strain evidence="3 4">B</strain>
    </source>
</reference>
<dbReference type="KEGG" id="pcy:PCYB_084090"/>
<dbReference type="AlphaFoldDB" id="K6UJU5"/>
<dbReference type="CDD" id="cd08892">
    <property type="entry name" value="SRPBCC_Aha1"/>
    <property type="match status" value="1"/>
</dbReference>
<dbReference type="InterPro" id="IPR013538">
    <property type="entry name" value="ASHA1/2-like_C"/>
</dbReference>
<dbReference type="Gene3D" id="3.30.530.20">
    <property type="match status" value="1"/>
</dbReference>
<organism evidence="3 4">
    <name type="scientific">Plasmodium cynomolgi (strain B)</name>
    <dbReference type="NCBI Taxonomy" id="1120755"/>
    <lineage>
        <taxon>Eukaryota</taxon>
        <taxon>Sar</taxon>
        <taxon>Alveolata</taxon>
        <taxon>Apicomplexa</taxon>
        <taxon>Aconoidasida</taxon>
        <taxon>Haemosporida</taxon>
        <taxon>Plasmodiidae</taxon>
        <taxon>Plasmodium</taxon>
        <taxon>Plasmodium (Plasmodium)</taxon>
    </lineage>
</organism>
<keyword evidence="4" id="KW-1185">Reference proteome</keyword>
<dbReference type="GeneID" id="14692600"/>
<dbReference type="EMBL" id="DF157100">
    <property type="protein sequence ID" value="GAB66248.1"/>
    <property type="molecule type" value="Genomic_DNA"/>
</dbReference>
<dbReference type="OMA" id="RNGWTEN"/>
<dbReference type="SUPFAM" id="SSF55961">
    <property type="entry name" value="Bet v1-like"/>
    <property type="match status" value="1"/>
</dbReference>
<evidence type="ECO:0000313" key="3">
    <source>
        <dbReference type="EMBL" id="GAB66248.1"/>
    </source>
</evidence>
<feature type="domain" description="Activator of Hsp90 ATPase homologue 1/2-like C-terminal" evidence="2">
    <location>
        <begin position="11"/>
        <end position="142"/>
    </location>
</feature>
<evidence type="ECO:0000259" key="2">
    <source>
        <dbReference type="Pfam" id="PF08327"/>
    </source>
</evidence>
<dbReference type="RefSeq" id="XP_004222195.1">
    <property type="nucleotide sequence ID" value="XM_004222147.1"/>
</dbReference>
<dbReference type="Proteomes" id="UP000006319">
    <property type="component" value="Chromosome 8"/>
</dbReference>
<evidence type="ECO:0000313" key="4">
    <source>
        <dbReference type="Proteomes" id="UP000006319"/>
    </source>
</evidence>
<sequence length="148" mass="17030">MSFTIEEEYYVPPDVLFNAFTDAYTLTRLSRGSPAETVSKMENAKDAKVGGKFSLFAGSVYGEFMEIEKPQKIIQKWRFTDWCDGDYSTVTLEFRSVKENHTLLKLTQESIPTKNKFDEGGVLERCRNGWTENLLHNIEVILGYPKKK</sequence>
<dbReference type="eggNOG" id="KOG2936">
    <property type="taxonomic scope" value="Eukaryota"/>
</dbReference>
<dbReference type="OrthoDB" id="567237at2759"/>
<protein>
    <submittedName>
        <fullName evidence="3">Activator of Hsp90 ATPase homolog 1-like protein</fullName>
    </submittedName>
</protein>
<dbReference type="Pfam" id="PF08327">
    <property type="entry name" value="AHSA1"/>
    <property type="match status" value="1"/>
</dbReference>
<comment type="similarity">
    <text evidence="1">Belongs to the AHA1 family.</text>
</comment>
<dbReference type="InterPro" id="IPR023393">
    <property type="entry name" value="START-like_dom_sf"/>
</dbReference>
<gene>
    <name evidence="3" type="ORF">PCYB_084090</name>
</gene>
<accession>K6UJU5</accession>
<evidence type="ECO:0000256" key="1">
    <source>
        <dbReference type="ARBA" id="ARBA00006817"/>
    </source>
</evidence>
<proteinExistence type="inferred from homology"/>
<dbReference type="VEuPathDB" id="PlasmoDB:PCYB_084090"/>
<dbReference type="PhylomeDB" id="K6UJU5"/>